<feature type="compositionally biased region" description="Polar residues" evidence="6">
    <location>
        <begin position="280"/>
        <end position="289"/>
    </location>
</feature>
<keyword evidence="10" id="KW-1185">Reference proteome</keyword>
<name>A0A6G1HE27_9PEZI</name>
<evidence type="ECO:0000256" key="2">
    <source>
        <dbReference type="ARBA" id="ARBA00022692"/>
    </source>
</evidence>
<feature type="transmembrane region" description="Helical" evidence="7">
    <location>
        <begin position="124"/>
        <end position="149"/>
    </location>
</feature>
<feature type="transmembrane region" description="Helical" evidence="7">
    <location>
        <begin position="12"/>
        <end position="29"/>
    </location>
</feature>
<organism evidence="9 10">
    <name type="scientific">Aulographum hederae CBS 113979</name>
    <dbReference type="NCBI Taxonomy" id="1176131"/>
    <lineage>
        <taxon>Eukaryota</taxon>
        <taxon>Fungi</taxon>
        <taxon>Dikarya</taxon>
        <taxon>Ascomycota</taxon>
        <taxon>Pezizomycotina</taxon>
        <taxon>Dothideomycetes</taxon>
        <taxon>Pleosporomycetidae</taxon>
        <taxon>Aulographales</taxon>
        <taxon>Aulographaceae</taxon>
    </lineage>
</organism>
<feature type="region of interest" description="Disordered" evidence="6">
    <location>
        <begin position="278"/>
        <end position="367"/>
    </location>
</feature>
<dbReference type="Pfam" id="PF20684">
    <property type="entry name" value="Fung_rhodopsin"/>
    <property type="match status" value="1"/>
</dbReference>
<evidence type="ECO:0000256" key="1">
    <source>
        <dbReference type="ARBA" id="ARBA00004141"/>
    </source>
</evidence>
<gene>
    <name evidence="9" type="ORF">K402DRAFT_323585</name>
</gene>
<dbReference type="InterPro" id="IPR052337">
    <property type="entry name" value="SAT4-like"/>
</dbReference>
<feature type="compositionally biased region" description="Low complexity" evidence="6">
    <location>
        <begin position="319"/>
        <end position="328"/>
    </location>
</feature>
<protein>
    <recommendedName>
        <fullName evidence="8">Rhodopsin domain-containing protein</fullName>
    </recommendedName>
</protein>
<feature type="transmembrane region" description="Helical" evidence="7">
    <location>
        <begin position="41"/>
        <end position="64"/>
    </location>
</feature>
<feature type="transmembrane region" description="Helical" evidence="7">
    <location>
        <begin position="204"/>
        <end position="224"/>
    </location>
</feature>
<evidence type="ECO:0000313" key="9">
    <source>
        <dbReference type="EMBL" id="KAF1991188.1"/>
    </source>
</evidence>
<dbReference type="InterPro" id="IPR049326">
    <property type="entry name" value="Rhodopsin_dom_fungi"/>
</dbReference>
<feature type="domain" description="Rhodopsin" evidence="8">
    <location>
        <begin position="25"/>
        <end position="269"/>
    </location>
</feature>
<accession>A0A6G1HE27</accession>
<evidence type="ECO:0000313" key="10">
    <source>
        <dbReference type="Proteomes" id="UP000800041"/>
    </source>
</evidence>
<dbReference type="GO" id="GO:0016020">
    <property type="term" value="C:membrane"/>
    <property type="evidence" value="ECO:0007669"/>
    <property type="project" value="UniProtKB-SubCell"/>
</dbReference>
<evidence type="ECO:0000259" key="8">
    <source>
        <dbReference type="Pfam" id="PF20684"/>
    </source>
</evidence>
<dbReference type="PANTHER" id="PTHR33048:SF96">
    <property type="entry name" value="INTEGRAL MEMBRANE PROTEIN"/>
    <property type="match status" value="1"/>
</dbReference>
<comment type="similarity">
    <text evidence="5">Belongs to the SAT4 family.</text>
</comment>
<evidence type="ECO:0000256" key="4">
    <source>
        <dbReference type="ARBA" id="ARBA00023136"/>
    </source>
</evidence>
<feature type="transmembrane region" description="Helical" evidence="7">
    <location>
        <begin position="169"/>
        <end position="192"/>
    </location>
</feature>
<feature type="transmembrane region" description="Helical" evidence="7">
    <location>
        <begin position="84"/>
        <end position="112"/>
    </location>
</feature>
<dbReference type="OrthoDB" id="3923077at2759"/>
<evidence type="ECO:0000256" key="6">
    <source>
        <dbReference type="SAM" id="MobiDB-lite"/>
    </source>
</evidence>
<evidence type="ECO:0000256" key="3">
    <source>
        <dbReference type="ARBA" id="ARBA00022989"/>
    </source>
</evidence>
<keyword evidence="3 7" id="KW-1133">Transmembrane helix</keyword>
<reference evidence="9" key="1">
    <citation type="journal article" date="2020" name="Stud. Mycol.">
        <title>101 Dothideomycetes genomes: a test case for predicting lifestyles and emergence of pathogens.</title>
        <authorList>
            <person name="Haridas S."/>
            <person name="Albert R."/>
            <person name="Binder M."/>
            <person name="Bloem J."/>
            <person name="Labutti K."/>
            <person name="Salamov A."/>
            <person name="Andreopoulos B."/>
            <person name="Baker S."/>
            <person name="Barry K."/>
            <person name="Bills G."/>
            <person name="Bluhm B."/>
            <person name="Cannon C."/>
            <person name="Castanera R."/>
            <person name="Culley D."/>
            <person name="Daum C."/>
            <person name="Ezra D."/>
            <person name="Gonzalez J."/>
            <person name="Henrissat B."/>
            <person name="Kuo A."/>
            <person name="Liang C."/>
            <person name="Lipzen A."/>
            <person name="Lutzoni F."/>
            <person name="Magnuson J."/>
            <person name="Mondo S."/>
            <person name="Nolan M."/>
            <person name="Ohm R."/>
            <person name="Pangilinan J."/>
            <person name="Park H.-J."/>
            <person name="Ramirez L."/>
            <person name="Alfaro M."/>
            <person name="Sun H."/>
            <person name="Tritt A."/>
            <person name="Yoshinaga Y."/>
            <person name="Zwiers L.-H."/>
            <person name="Turgeon B."/>
            <person name="Goodwin S."/>
            <person name="Spatafora J."/>
            <person name="Crous P."/>
            <person name="Grigoriev I."/>
        </authorList>
    </citation>
    <scope>NUCLEOTIDE SEQUENCE</scope>
    <source>
        <strain evidence="9">CBS 113979</strain>
    </source>
</reference>
<proteinExistence type="inferred from homology"/>
<keyword evidence="4 7" id="KW-0472">Membrane</keyword>
<dbReference type="Proteomes" id="UP000800041">
    <property type="component" value="Unassembled WGS sequence"/>
</dbReference>
<sequence>MEDRGSDVLGVAIFFLVAAWITTSLRVYVRVKMLRSFGSDDYVMLLALAIFTAYISFQIGGVVHGTGKHMVDVPEGEAVKAFRYWWLAEIFYVLSAVVVKISLGLFLLRVAIKPAHIWTLRTVIIVESVFGIAYFLVLFFQCQPVSWFWTHVKSNPPPGSCMDGSSIGALTYAASVINSLADWVMGIIPVFIVRTIQTTRRQKILVGIILAVGAIGSTATIVRIPYIETFNNQADFLYATVDVALWSTIEPGIGMVAVNCATLRPLIQKGFQKVGLKSGKSVSTGTPHTNRYERKQRIHSTSNPYLSELDNFGGRGNENRTTTTITGGPLVNGHKKGSFGSSHSRDEEEASQKPGITKDVVFSYRKE</sequence>
<evidence type="ECO:0000256" key="5">
    <source>
        <dbReference type="ARBA" id="ARBA00038359"/>
    </source>
</evidence>
<dbReference type="AlphaFoldDB" id="A0A6G1HE27"/>
<comment type="subcellular location">
    <subcellularLocation>
        <location evidence="1">Membrane</location>
        <topology evidence="1">Multi-pass membrane protein</topology>
    </subcellularLocation>
</comment>
<dbReference type="PANTHER" id="PTHR33048">
    <property type="entry name" value="PTH11-LIKE INTEGRAL MEMBRANE PROTEIN (AFU_ORTHOLOGUE AFUA_5G11245)"/>
    <property type="match status" value="1"/>
</dbReference>
<dbReference type="EMBL" id="ML977140">
    <property type="protein sequence ID" value="KAF1991188.1"/>
    <property type="molecule type" value="Genomic_DNA"/>
</dbReference>
<evidence type="ECO:0000256" key="7">
    <source>
        <dbReference type="SAM" id="Phobius"/>
    </source>
</evidence>
<keyword evidence="2 7" id="KW-0812">Transmembrane</keyword>